<dbReference type="InterPro" id="IPR001650">
    <property type="entry name" value="Helicase_C-like"/>
</dbReference>
<evidence type="ECO:0000259" key="2">
    <source>
        <dbReference type="PROSITE" id="PS51194"/>
    </source>
</evidence>
<dbReference type="EMBL" id="ASSP01000010">
    <property type="protein sequence ID" value="EOS13069.1"/>
    <property type="molecule type" value="Genomic_DNA"/>
</dbReference>
<accession>R9I8X4</accession>
<keyword evidence="4" id="KW-1185">Reference proteome</keyword>
<dbReference type="Pfam" id="PF00271">
    <property type="entry name" value="Helicase_C"/>
    <property type="match status" value="1"/>
</dbReference>
<dbReference type="Gene3D" id="3.40.50.300">
    <property type="entry name" value="P-loop containing nucleotide triphosphate hydrolases"/>
    <property type="match status" value="2"/>
</dbReference>
<dbReference type="PATRIC" id="fig|1235788.3.peg.1858"/>
<dbReference type="InterPro" id="IPR014001">
    <property type="entry name" value="Helicase_ATP-bd"/>
</dbReference>
<protein>
    <recommendedName>
        <fullName evidence="5">DEAD/DEAH box helicase</fullName>
    </recommendedName>
</protein>
<dbReference type="GO" id="GO:0016787">
    <property type="term" value="F:hydrolase activity"/>
    <property type="evidence" value="ECO:0007669"/>
    <property type="project" value="InterPro"/>
</dbReference>
<evidence type="ECO:0008006" key="5">
    <source>
        <dbReference type="Google" id="ProtNLM"/>
    </source>
</evidence>
<dbReference type="PROSITE" id="PS51192">
    <property type="entry name" value="HELICASE_ATP_BIND_1"/>
    <property type="match status" value="1"/>
</dbReference>
<dbReference type="PANTHER" id="PTHR47396:SF1">
    <property type="entry name" value="ATP-DEPENDENT HELICASE IRC3-RELATED"/>
    <property type="match status" value="1"/>
</dbReference>
<dbReference type="InterPro" id="IPR006935">
    <property type="entry name" value="Helicase/UvrB_N"/>
</dbReference>
<proteinExistence type="predicted"/>
<dbReference type="RefSeq" id="WP_016276210.1">
    <property type="nucleotide sequence ID" value="NZ_KE159504.1"/>
</dbReference>
<feature type="domain" description="Helicase C-terminal" evidence="2">
    <location>
        <begin position="221"/>
        <end position="366"/>
    </location>
</feature>
<dbReference type="GO" id="GO:0005524">
    <property type="term" value="F:ATP binding"/>
    <property type="evidence" value="ECO:0007669"/>
    <property type="project" value="InterPro"/>
</dbReference>
<dbReference type="InterPro" id="IPR027417">
    <property type="entry name" value="P-loop_NTPase"/>
</dbReference>
<dbReference type="GO" id="GO:0003677">
    <property type="term" value="F:DNA binding"/>
    <property type="evidence" value="ECO:0007669"/>
    <property type="project" value="InterPro"/>
</dbReference>
<sequence>MYCKNEHLRDYQQEMKLRLFEEWGYHRNVMVQMPTGTGKTHLLTAIVGEFLHGSNSPVWIVAHRRELVEQIEETVARYGMGNDGGRTQKVGRVKVLSIQWLSRNGETMDESPGLIVIDEAHHALAETYRALWKRYPEARKLGMTATPCRLNGRGFTDLFDSLITSWTVETFIGKGWLSPFDYVSIRANSREQRLIDSLKKRGADGDYQVKEMNAVLNRETTIKGLYESVERYAHGKKGIVYAISIAHARRIAACYNARGLDAVAIDSRTPASERKKLVDDFRQGRMKVLVNVDIFSEGFDCPDVEFVQLARPTLSLAKYLQQVGRGLRKSIAKESCILIDNVGLHRIFGLPTRRHDWTAMFEGRMIGNALSRARASGGLSLPAALSLTDSRGQREEVWEVVMTHGRLLEAIRNGEAAVSGEEAENGKESQAALKSCFDRQSGLWGLKHGNKITVTPCYLQVFDIQGDRAAVRLKDGRTAVVNASGEPEIMFSEPEMSGGHDRRLKFLKGELLAVTGTIGRDTISTDFYMDLKTGRTYREKPVVFSYGSVELLRVGETFHSRTRKPYASMRGLHKDSLCFYGFYLKIPDYRVPKSCRLVDSEWSTVFDIFACLLAGDDEEVYWCCGHLADRSIIVMDGAGKYYHVGKETEKGTRKRYIASNLPTPGEEDFDTVIKKLKAEAGRRAEETDRQKRRNEERKRQRRLEEIKDVLPYRMGMKWGLKLGERVIVPPQYRKILPPVGIYCAFEENACQWGVMALDGKVVVEARYQKVEIEHNGTVHLTIIPGKVKEIKL</sequence>
<reference evidence="3 4" key="1">
    <citation type="submission" date="2013-04" db="EMBL/GenBank/DDBJ databases">
        <title>The Genome Sequence of Bacteroides massiliensis dnLKV3.</title>
        <authorList>
            <consortium name="The Broad Institute Genomics Platform"/>
            <consortium name="The Broad Institute Genome Sequencing Center for Infectious Disease"/>
            <person name="Earl A."/>
            <person name="Xavier R."/>
            <person name="Kuhn K."/>
            <person name="Stappenbeck T."/>
            <person name="Walker B."/>
            <person name="Young S."/>
            <person name="Zeng Q."/>
            <person name="Gargeya S."/>
            <person name="Fitzgerald M."/>
            <person name="Haas B."/>
            <person name="Abouelleil A."/>
            <person name="Allen A.W."/>
            <person name="Alvarado L."/>
            <person name="Arachchi H.M."/>
            <person name="Berlin A.M."/>
            <person name="Chapman S.B."/>
            <person name="Gainer-Dewar J."/>
            <person name="Goldberg J."/>
            <person name="Griggs A."/>
            <person name="Gujja S."/>
            <person name="Hansen M."/>
            <person name="Howarth C."/>
            <person name="Imamovic A."/>
            <person name="Ireland A."/>
            <person name="Larimer J."/>
            <person name="McCowan C."/>
            <person name="Murphy C."/>
            <person name="Pearson M."/>
            <person name="Poon T.W."/>
            <person name="Priest M."/>
            <person name="Roberts A."/>
            <person name="Saif S."/>
            <person name="Shea T."/>
            <person name="Sisk P."/>
            <person name="Sykes S."/>
            <person name="Wortman J."/>
            <person name="Nusbaum C."/>
            <person name="Birren B."/>
        </authorList>
    </citation>
    <scope>NUCLEOTIDE SEQUENCE [LARGE SCALE GENOMIC DNA]</scope>
    <source>
        <strain evidence="4">dnLKV3</strain>
    </source>
</reference>
<dbReference type="Proteomes" id="UP000014200">
    <property type="component" value="Unassembled WGS sequence"/>
</dbReference>
<feature type="domain" description="Helicase ATP-binding" evidence="1">
    <location>
        <begin position="20"/>
        <end position="165"/>
    </location>
</feature>
<dbReference type="HOGENOM" id="CLU_020725_0_0_10"/>
<evidence type="ECO:0000313" key="4">
    <source>
        <dbReference type="Proteomes" id="UP000014200"/>
    </source>
</evidence>
<gene>
    <name evidence="3" type="ORF">C802_01814</name>
</gene>
<evidence type="ECO:0000313" key="3">
    <source>
        <dbReference type="EMBL" id="EOS13069.1"/>
    </source>
</evidence>
<dbReference type="SUPFAM" id="SSF52540">
    <property type="entry name" value="P-loop containing nucleoside triphosphate hydrolases"/>
    <property type="match status" value="1"/>
</dbReference>
<dbReference type="Pfam" id="PF04851">
    <property type="entry name" value="ResIII"/>
    <property type="match status" value="1"/>
</dbReference>
<dbReference type="STRING" id="1235788.C802_01814"/>
<dbReference type="GO" id="GO:0005829">
    <property type="term" value="C:cytosol"/>
    <property type="evidence" value="ECO:0007669"/>
    <property type="project" value="TreeGrafter"/>
</dbReference>
<organism evidence="3 4">
    <name type="scientific">Phocaeicola sartorii</name>
    <dbReference type="NCBI Taxonomy" id="671267"/>
    <lineage>
        <taxon>Bacteria</taxon>
        <taxon>Pseudomonadati</taxon>
        <taxon>Bacteroidota</taxon>
        <taxon>Bacteroidia</taxon>
        <taxon>Bacteroidales</taxon>
        <taxon>Bacteroidaceae</taxon>
        <taxon>Phocaeicola</taxon>
    </lineage>
</organism>
<evidence type="ECO:0000259" key="1">
    <source>
        <dbReference type="PROSITE" id="PS51192"/>
    </source>
</evidence>
<dbReference type="SMART" id="SM00490">
    <property type="entry name" value="HELICc"/>
    <property type="match status" value="1"/>
</dbReference>
<comment type="caution">
    <text evidence="3">The sequence shown here is derived from an EMBL/GenBank/DDBJ whole genome shotgun (WGS) entry which is preliminary data.</text>
</comment>
<dbReference type="PROSITE" id="PS51194">
    <property type="entry name" value="HELICASE_CTER"/>
    <property type="match status" value="1"/>
</dbReference>
<dbReference type="AlphaFoldDB" id="R9I8X4"/>
<dbReference type="PANTHER" id="PTHR47396">
    <property type="entry name" value="TYPE I RESTRICTION ENZYME ECOKI R PROTEIN"/>
    <property type="match status" value="1"/>
</dbReference>
<name>R9I8X4_9BACT</name>
<dbReference type="InterPro" id="IPR050742">
    <property type="entry name" value="Helicase_Restrict-Modif_Enz"/>
</dbReference>
<dbReference type="OrthoDB" id="9759819at2"/>
<dbReference type="SMART" id="SM00487">
    <property type="entry name" value="DEXDc"/>
    <property type="match status" value="1"/>
</dbReference>